<keyword evidence="4" id="KW-0804">Transcription</keyword>
<dbReference type="GO" id="GO:0000124">
    <property type="term" value="C:SAGA complex"/>
    <property type="evidence" value="ECO:0007669"/>
    <property type="project" value="TreeGrafter"/>
</dbReference>
<dbReference type="PANTHER" id="PTHR48068">
    <property type="entry name" value="TAF9 RNA POLYMERASE II, TATA BOX-BINDING PROTEIN (TBP)-ASSOCIATED FACTOR"/>
    <property type="match status" value="1"/>
</dbReference>
<dbReference type="Proteomes" id="UP001374584">
    <property type="component" value="Unassembled WGS sequence"/>
</dbReference>
<keyword evidence="3" id="KW-0805">Transcription regulation</keyword>
<evidence type="ECO:0000256" key="1">
    <source>
        <dbReference type="ARBA" id="ARBA00004123"/>
    </source>
</evidence>
<evidence type="ECO:0000256" key="2">
    <source>
        <dbReference type="ARBA" id="ARBA00007646"/>
    </source>
</evidence>
<evidence type="ECO:0000313" key="7">
    <source>
        <dbReference type="EMBL" id="KAK7348020.1"/>
    </source>
</evidence>
<evidence type="ECO:0000256" key="5">
    <source>
        <dbReference type="ARBA" id="ARBA00023242"/>
    </source>
</evidence>
<proteinExistence type="inferred from homology"/>
<name>A0AAN9QRW0_PHACN</name>
<dbReference type="GO" id="GO:0016251">
    <property type="term" value="F:RNA polymerase II general transcription initiation factor activity"/>
    <property type="evidence" value="ECO:0007669"/>
    <property type="project" value="TreeGrafter"/>
</dbReference>
<dbReference type="GO" id="GO:0046982">
    <property type="term" value="F:protein heterodimerization activity"/>
    <property type="evidence" value="ECO:0007669"/>
    <property type="project" value="InterPro"/>
</dbReference>
<protein>
    <recommendedName>
        <fullName evidence="9">Transcription initiation factor TFIID subunit 9</fullName>
    </recommendedName>
</protein>
<dbReference type="Pfam" id="PF02291">
    <property type="entry name" value="TFIID-31kDa"/>
    <property type="match status" value="1"/>
</dbReference>
<dbReference type="GO" id="GO:0003713">
    <property type="term" value="F:transcription coactivator activity"/>
    <property type="evidence" value="ECO:0007669"/>
    <property type="project" value="TreeGrafter"/>
</dbReference>
<comment type="subcellular location">
    <subcellularLocation>
        <location evidence="1">Nucleus</location>
    </subcellularLocation>
</comment>
<dbReference type="AlphaFoldDB" id="A0AAN9QRW0"/>
<evidence type="ECO:0000256" key="6">
    <source>
        <dbReference type="SAM" id="MobiDB-lite"/>
    </source>
</evidence>
<dbReference type="FunFam" id="1.10.20.10:FF:000018">
    <property type="entry name" value="Transcription initiation factor TFIID subunit 9"/>
    <property type="match status" value="1"/>
</dbReference>
<keyword evidence="8" id="KW-1185">Reference proteome</keyword>
<dbReference type="PANTHER" id="PTHR48068:SF4">
    <property type="entry name" value="TATA-BOX BINDING PROTEIN ASSOCIATED FACTOR 9"/>
    <property type="match status" value="1"/>
</dbReference>
<dbReference type="GO" id="GO:0005669">
    <property type="term" value="C:transcription factor TFIID complex"/>
    <property type="evidence" value="ECO:0007669"/>
    <property type="project" value="TreeGrafter"/>
</dbReference>
<sequence>MIHGLNRKIKLGSANNKAHDKRKSFCALAFPPKAFYSNHQRLSDTVHGDFGHRGFELNFCSGGAWRGMGDKDEESGMPRDAKIVKSLLKSMGVEGYEPRVIHKFLELWYRYVVDVLTDAQVYSEHAGKSAIDCDDVKLAIQSKVNFSFSQPPPREVLLELAQNRNKIPLPKTISGPGIPLPPDQDTLISPNYHFGIRNKRPVEPLEETEDEETTIPNSTQEEKVEMQQNPHQRVSFPLPKRQKD</sequence>
<feature type="region of interest" description="Disordered" evidence="6">
    <location>
        <begin position="200"/>
        <end position="244"/>
    </location>
</feature>
<organism evidence="7 8">
    <name type="scientific">Phaseolus coccineus</name>
    <name type="common">Scarlet runner bean</name>
    <name type="synonym">Phaseolus multiflorus</name>
    <dbReference type="NCBI Taxonomy" id="3886"/>
    <lineage>
        <taxon>Eukaryota</taxon>
        <taxon>Viridiplantae</taxon>
        <taxon>Streptophyta</taxon>
        <taxon>Embryophyta</taxon>
        <taxon>Tracheophyta</taxon>
        <taxon>Spermatophyta</taxon>
        <taxon>Magnoliopsida</taxon>
        <taxon>eudicotyledons</taxon>
        <taxon>Gunneridae</taxon>
        <taxon>Pentapetalae</taxon>
        <taxon>rosids</taxon>
        <taxon>fabids</taxon>
        <taxon>Fabales</taxon>
        <taxon>Fabaceae</taxon>
        <taxon>Papilionoideae</taxon>
        <taxon>50 kb inversion clade</taxon>
        <taxon>NPAAA clade</taxon>
        <taxon>indigoferoid/millettioid clade</taxon>
        <taxon>Phaseoleae</taxon>
        <taxon>Phaseolus</taxon>
    </lineage>
</organism>
<dbReference type="EMBL" id="JAYMYR010000008">
    <property type="protein sequence ID" value="KAK7348020.1"/>
    <property type="molecule type" value="Genomic_DNA"/>
</dbReference>
<gene>
    <name evidence="7" type="ORF">VNO80_22568</name>
</gene>
<dbReference type="InterPro" id="IPR051431">
    <property type="entry name" value="TFIID_subunit_9"/>
</dbReference>
<evidence type="ECO:0000313" key="8">
    <source>
        <dbReference type="Proteomes" id="UP001374584"/>
    </source>
</evidence>
<dbReference type="CDD" id="cd07979">
    <property type="entry name" value="HFD_TAF9"/>
    <property type="match status" value="1"/>
</dbReference>
<accession>A0AAN9QRW0</accession>
<keyword evidence="5" id="KW-0539">Nucleus</keyword>
<dbReference type="InterPro" id="IPR003162">
    <property type="entry name" value="TFIID-31"/>
</dbReference>
<dbReference type="GO" id="GO:0051123">
    <property type="term" value="P:RNA polymerase II preinitiation complex assembly"/>
    <property type="evidence" value="ECO:0007669"/>
    <property type="project" value="TreeGrafter"/>
</dbReference>
<feature type="compositionally biased region" description="Acidic residues" evidence="6">
    <location>
        <begin position="204"/>
        <end position="213"/>
    </location>
</feature>
<evidence type="ECO:0000256" key="3">
    <source>
        <dbReference type="ARBA" id="ARBA00023015"/>
    </source>
</evidence>
<dbReference type="SUPFAM" id="SSF47113">
    <property type="entry name" value="Histone-fold"/>
    <property type="match status" value="1"/>
</dbReference>
<evidence type="ECO:0008006" key="9">
    <source>
        <dbReference type="Google" id="ProtNLM"/>
    </source>
</evidence>
<dbReference type="InterPro" id="IPR009072">
    <property type="entry name" value="Histone-fold"/>
</dbReference>
<reference evidence="7 8" key="1">
    <citation type="submission" date="2024-01" db="EMBL/GenBank/DDBJ databases">
        <title>The genomes of 5 underutilized Papilionoideae crops provide insights into root nodulation and disease resistanc.</title>
        <authorList>
            <person name="Jiang F."/>
        </authorList>
    </citation>
    <scope>NUCLEOTIDE SEQUENCE [LARGE SCALE GENOMIC DNA]</scope>
    <source>
        <strain evidence="7">JINMINGXINNONG_FW02</strain>
        <tissue evidence="7">Leaves</tissue>
    </source>
</reference>
<comment type="similarity">
    <text evidence="2">Belongs to the TAF9 family.</text>
</comment>
<comment type="caution">
    <text evidence="7">The sequence shown here is derived from an EMBL/GenBank/DDBJ whole genome shotgun (WGS) entry which is preliminary data.</text>
</comment>
<evidence type="ECO:0000256" key="4">
    <source>
        <dbReference type="ARBA" id="ARBA00023163"/>
    </source>
</evidence>
<dbReference type="Gene3D" id="1.10.20.10">
    <property type="entry name" value="Histone, subunit A"/>
    <property type="match status" value="1"/>
</dbReference>